<feature type="transmembrane region" description="Helical" evidence="1">
    <location>
        <begin position="390"/>
        <end position="413"/>
    </location>
</feature>
<dbReference type="Pfam" id="PF13962">
    <property type="entry name" value="PGG"/>
    <property type="match status" value="1"/>
</dbReference>
<proteinExistence type="predicted"/>
<keyword evidence="1" id="KW-0472">Membrane</keyword>
<dbReference type="PANTHER" id="PTHR24177:SF475">
    <property type="entry name" value="ANKYRIN REPEAT-CONTAINING DOMAIN, PGG DOMAIN PROTEIN-RELATED"/>
    <property type="match status" value="1"/>
</dbReference>
<dbReference type="Gene3D" id="1.25.40.20">
    <property type="entry name" value="Ankyrin repeat-containing domain"/>
    <property type="match status" value="1"/>
</dbReference>
<keyword evidence="1" id="KW-1133">Transmembrane helix</keyword>
<dbReference type="SUPFAM" id="SSF48403">
    <property type="entry name" value="Ankyrin repeat"/>
    <property type="match status" value="1"/>
</dbReference>
<reference evidence="3" key="1">
    <citation type="submission" date="2022-06" db="EMBL/GenBank/DDBJ databases">
        <title>Uncovering the hologenomic basis of an extraordinary plant invasion.</title>
        <authorList>
            <person name="Bieker V.C."/>
            <person name="Martin M.D."/>
            <person name="Gilbert T."/>
            <person name="Hodgins K."/>
            <person name="Battlay P."/>
            <person name="Petersen B."/>
            <person name="Wilson J."/>
        </authorList>
    </citation>
    <scope>NUCLEOTIDE SEQUENCE</scope>
    <source>
        <strain evidence="3">AA19_3_7</strain>
        <tissue evidence="3">Leaf</tissue>
    </source>
</reference>
<dbReference type="GO" id="GO:0016020">
    <property type="term" value="C:membrane"/>
    <property type="evidence" value="ECO:0007669"/>
    <property type="project" value="TreeGrafter"/>
</dbReference>
<dbReference type="Pfam" id="PF12796">
    <property type="entry name" value="Ank_2"/>
    <property type="match status" value="1"/>
</dbReference>
<comment type="caution">
    <text evidence="3">The sequence shown here is derived from an EMBL/GenBank/DDBJ whole genome shotgun (WGS) entry which is preliminary data.</text>
</comment>
<feature type="non-terminal residue" evidence="3">
    <location>
        <position position="1"/>
    </location>
</feature>
<feature type="transmembrane region" description="Helical" evidence="1">
    <location>
        <begin position="358"/>
        <end position="378"/>
    </location>
</feature>
<feature type="domain" description="PGG" evidence="2">
    <location>
        <begin position="613"/>
        <end position="673"/>
    </location>
</feature>
<dbReference type="InterPro" id="IPR036770">
    <property type="entry name" value="Ankyrin_rpt-contain_sf"/>
</dbReference>
<evidence type="ECO:0000259" key="2">
    <source>
        <dbReference type="Pfam" id="PF13962"/>
    </source>
</evidence>
<keyword evidence="4" id="KW-1185">Reference proteome</keyword>
<gene>
    <name evidence="3" type="ORF">M8C21_012740</name>
</gene>
<organism evidence="3 4">
    <name type="scientific">Ambrosia artemisiifolia</name>
    <name type="common">Common ragweed</name>
    <dbReference type="NCBI Taxonomy" id="4212"/>
    <lineage>
        <taxon>Eukaryota</taxon>
        <taxon>Viridiplantae</taxon>
        <taxon>Streptophyta</taxon>
        <taxon>Embryophyta</taxon>
        <taxon>Tracheophyta</taxon>
        <taxon>Spermatophyta</taxon>
        <taxon>Magnoliopsida</taxon>
        <taxon>eudicotyledons</taxon>
        <taxon>Gunneridae</taxon>
        <taxon>Pentapetalae</taxon>
        <taxon>asterids</taxon>
        <taxon>campanulids</taxon>
        <taxon>Asterales</taxon>
        <taxon>Asteraceae</taxon>
        <taxon>Asteroideae</taxon>
        <taxon>Heliantheae alliance</taxon>
        <taxon>Heliantheae</taxon>
        <taxon>Ambrosia</taxon>
    </lineage>
</organism>
<evidence type="ECO:0000313" key="3">
    <source>
        <dbReference type="EMBL" id="KAI7745394.1"/>
    </source>
</evidence>
<dbReference type="Proteomes" id="UP001206925">
    <property type="component" value="Unassembled WGS sequence"/>
</dbReference>
<keyword evidence="1" id="KW-0812">Transmembrane</keyword>
<sequence>MLCLLDSNNMGGIVDDTFVGPRFSSTETERQYNSLAKGWILGSVSEEVLADVHSLDSAKAVWEKLKSNYDPIVCQQNDSTSKKSDVEAEKEVDKVANSADTIIVGEGADSIEITVDPTETDTQKEDKQNHENKITNFDDYYMALRRATTNGYWPTVEMILKKFKFLVTKAITWDGSTILHMAVGLGHNDFIEKLCSTYITDDQVLQQRETDGSSALHIAAIVGNTHAADLLVKMNRKLLRIKDKNGMEPLNKAYENMHLDTIEFLLKAVNDDLKTESQSSLGAFVHLDDEIGVGLLVNAISAKQYSSASELVEKFPSFASKSDEVLMAIAKNFPSGLDDWETLVYPSFDDMSRIMGNVASSAFAFLLWPVVVVLEYIFMESSISTMLYQLVILTVPAWLVSPFILICLFILIVRFTFLRLYSLWWKGAKILFPPIKRIEDKKKAMEEAKRVLSLVCTEIDNSKNSGINHYTRPILEATCQNAYEVVNHILWRSPAAIKSKDKNGYDIIQLAIMNRSEKIYNLIYDIGEHKNVYRTCKDSSENNIMHLAGKLAPSSVLNRRTGAALQLQRELKWLQEVEKLVFPSFITQENISKETPYMVFTREHKDLKKEGEQWMKTTAESCSITAALIITIVFAAAITVPGGSNQEKGTPLFKNQVAFIIFAIADAISLFAS</sequence>
<name>A0AAD5CPG8_AMBAR</name>
<accession>A0AAD5CPG8</accession>
<dbReference type="EMBL" id="JAMZMK010007263">
    <property type="protein sequence ID" value="KAI7745394.1"/>
    <property type="molecule type" value="Genomic_DNA"/>
</dbReference>
<evidence type="ECO:0000256" key="1">
    <source>
        <dbReference type="SAM" id="Phobius"/>
    </source>
</evidence>
<evidence type="ECO:0000313" key="4">
    <source>
        <dbReference type="Proteomes" id="UP001206925"/>
    </source>
</evidence>
<dbReference type="InterPro" id="IPR026961">
    <property type="entry name" value="PGG_dom"/>
</dbReference>
<dbReference type="AlphaFoldDB" id="A0AAD5CPG8"/>
<dbReference type="PANTHER" id="PTHR24177">
    <property type="entry name" value="CASKIN"/>
    <property type="match status" value="1"/>
</dbReference>
<dbReference type="InterPro" id="IPR002110">
    <property type="entry name" value="Ankyrin_rpt"/>
</dbReference>
<protein>
    <recommendedName>
        <fullName evidence="2">PGG domain-containing protein</fullName>
    </recommendedName>
</protein>
<dbReference type="SMART" id="SM00248">
    <property type="entry name" value="ANK"/>
    <property type="match status" value="4"/>
</dbReference>